<evidence type="ECO:0000256" key="1">
    <source>
        <dbReference type="ARBA" id="ARBA00004141"/>
    </source>
</evidence>
<name>A0A1Y1ZCQ2_9PLEO</name>
<feature type="transmembrane region" description="Helical" evidence="7">
    <location>
        <begin position="126"/>
        <end position="147"/>
    </location>
</feature>
<organism evidence="9 10">
    <name type="scientific">Clohesyomyces aquaticus</name>
    <dbReference type="NCBI Taxonomy" id="1231657"/>
    <lineage>
        <taxon>Eukaryota</taxon>
        <taxon>Fungi</taxon>
        <taxon>Dikarya</taxon>
        <taxon>Ascomycota</taxon>
        <taxon>Pezizomycotina</taxon>
        <taxon>Dothideomycetes</taxon>
        <taxon>Pleosporomycetidae</taxon>
        <taxon>Pleosporales</taxon>
        <taxon>Lindgomycetaceae</taxon>
        <taxon>Clohesyomyces</taxon>
    </lineage>
</organism>
<keyword evidence="4 7" id="KW-0472">Membrane</keyword>
<evidence type="ECO:0000313" key="9">
    <source>
        <dbReference type="EMBL" id="ORY08050.1"/>
    </source>
</evidence>
<accession>A0A1Y1ZCQ2</accession>
<dbReference type="AlphaFoldDB" id="A0A1Y1ZCQ2"/>
<dbReference type="Pfam" id="PF20684">
    <property type="entry name" value="Fung_rhodopsin"/>
    <property type="match status" value="1"/>
</dbReference>
<keyword evidence="10" id="KW-1185">Reference proteome</keyword>
<evidence type="ECO:0000259" key="8">
    <source>
        <dbReference type="Pfam" id="PF20684"/>
    </source>
</evidence>
<evidence type="ECO:0000256" key="5">
    <source>
        <dbReference type="ARBA" id="ARBA00038359"/>
    </source>
</evidence>
<evidence type="ECO:0000256" key="6">
    <source>
        <dbReference type="SAM" id="MobiDB-lite"/>
    </source>
</evidence>
<dbReference type="InterPro" id="IPR049326">
    <property type="entry name" value="Rhodopsin_dom_fungi"/>
</dbReference>
<protein>
    <recommendedName>
        <fullName evidence="8">Rhodopsin domain-containing protein</fullName>
    </recommendedName>
</protein>
<proteinExistence type="inferred from homology"/>
<dbReference type="GO" id="GO:0016020">
    <property type="term" value="C:membrane"/>
    <property type="evidence" value="ECO:0007669"/>
    <property type="project" value="UniProtKB-SubCell"/>
</dbReference>
<evidence type="ECO:0000256" key="7">
    <source>
        <dbReference type="SAM" id="Phobius"/>
    </source>
</evidence>
<comment type="caution">
    <text evidence="9">The sequence shown here is derived from an EMBL/GenBank/DDBJ whole genome shotgun (WGS) entry which is preliminary data.</text>
</comment>
<feature type="region of interest" description="Disordered" evidence="6">
    <location>
        <begin position="253"/>
        <end position="275"/>
    </location>
</feature>
<feature type="transmembrane region" description="Helical" evidence="7">
    <location>
        <begin position="167"/>
        <end position="186"/>
    </location>
</feature>
<reference evidence="9 10" key="1">
    <citation type="submission" date="2016-07" db="EMBL/GenBank/DDBJ databases">
        <title>Pervasive Adenine N6-methylation of Active Genes in Fungi.</title>
        <authorList>
            <consortium name="DOE Joint Genome Institute"/>
            <person name="Mondo S.J."/>
            <person name="Dannebaum R.O."/>
            <person name="Kuo R.C."/>
            <person name="Labutti K."/>
            <person name="Haridas S."/>
            <person name="Kuo A."/>
            <person name="Salamov A."/>
            <person name="Ahrendt S.R."/>
            <person name="Lipzen A."/>
            <person name="Sullivan W."/>
            <person name="Andreopoulos W.B."/>
            <person name="Clum A."/>
            <person name="Lindquist E."/>
            <person name="Daum C."/>
            <person name="Ramamoorthy G.K."/>
            <person name="Gryganskyi A."/>
            <person name="Culley D."/>
            <person name="Magnuson J.K."/>
            <person name="James T.Y."/>
            <person name="O'Malley M.A."/>
            <person name="Stajich J.E."/>
            <person name="Spatafora J.W."/>
            <person name="Visel A."/>
            <person name="Grigoriev I.V."/>
        </authorList>
    </citation>
    <scope>NUCLEOTIDE SEQUENCE [LARGE SCALE GENOMIC DNA]</scope>
    <source>
        <strain evidence="9 10">CBS 115471</strain>
    </source>
</reference>
<sequence>MATLPTSEDIMKWPLPNYVNPQTRRPLVQGVEIPVTVLPILFVACRFYSRTVIVRALGWDDWLMLIATIISTATNIMTIISTGPEYQTGYHLYDLRPEILINPEQAVQVSQTCIFPSKVNKRFCHIIIAFELVWGIVSFFVTLFQCAPVESYWLVNAPVRECLDVRVLYYTPSGLNILTDFLIFLWPAKDLASVQISLRQRITLIAMFCLGVIICIAGVCRVWYISIYVATWDFLCCKPLFSKMVPSVFSATSASYSNSRSGNKKPSKTPKMDVDGQPFPFQIVKEEGYEVRYGTADGPKKSRGGNYSGTSTTVSLGGKGAESGDDGRSEDSREWIMMKDDLRAKVSAV</sequence>
<evidence type="ECO:0000256" key="2">
    <source>
        <dbReference type="ARBA" id="ARBA00022692"/>
    </source>
</evidence>
<keyword evidence="2 7" id="KW-0812">Transmembrane</keyword>
<dbReference type="InterPro" id="IPR052337">
    <property type="entry name" value="SAT4-like"/>
</dbReference>
<feature type="region of interest" description="Disordered" evidence="6">
    <location>
        <begin position="295"/>
        <end position="335"/>
    </location>
</feature>
<feature type="transmembrane region" description="Helical" evidence="7">
    <location>
        <begin position="62"/>
        <end position="80"/>
    </location>
</feature>
<feature type="compositionally biased region" description="Basic and acidic residues" evidence="6">
    <location>
        <begin position="325"/>
        <end position="335"/>
    </location>
</feature>
<evidence type="ECO:0000313" key="10">
    <source>
        <dbReference type="Proteomes" id="UP000193144"/>
    </source>
</evidence>
<dbReference type="OrthoDB" id="5401779at2759"/>
<feature type="domain" description="Rhodopsin" evidence="8">
    <location>
        <begin position="46"/>
        <end position="230"/>
    </location>
</feature>
<dbReference type="Proteomes" id="UP000193144">
    <property type="component" value="Unassembled WGS sequence"/>
</dbReference>
<gene>
    <name evidence="9" type="ORF">BCR34DRAFT_488998</name>
</gene>
<dbReference type="PANTHER" id="PTHR33048">
    <property type="entry name" value="PTH11-LIKE INTEGRAL MEMBRANE PROTEIN (AFU_ORTHOLOGUE AFUA_5G11245)"/>
    <property type="match status" value="1"/>
</dbReference>
<comment type="subcellular location">
    <subcellularLocation>
        <location evidence="1">Membrane</location>
        <topology evidence="1">Multi-pass membrane protein</topology>
    </subcellularLocation>
</comment>
<feature type="transmembrane region" description="Helical" evidence="7">
    <location>
        <begin position="202"/>
        <end position="224"/>
    </location>
</feature>
<comment type="similarity">
    <text evidence="5">Belongs to the SAT4 family.</text>
</comment>
<dbReference type="EMBL" id="MCFA01000104">
    <property type="protein sequence ID" value="ORY08050.1"/>
    <property type="molecule type" value="Genomic_DNA"/>
</dbReference>
<evidence type="ECO:0000256" key="4">
    <source>
        <dbReference type="ARBA" id="ARBA00023136"/>
    </source>
</evidence>
<keyword evidence="3 7" id="KW-1133">Transmembrane helix</keyword>
<evidence type="ECO:0000256" key="3">
    <source>
        <dbReference type="ARBA" id="ARBA00022989"/>
    </source>
</evidence>
<dbReference type="STRING" id="1231657.A0A1Y1ZCQ2"/>
<dbReference type="PANTHER" id="PTHR33048:SF129">
    <property type="entry name" value="INTEGRAL MEMBRANE PROTEIN-RELATED"/>
    <property type="match status" value="1"/>
</dbReference>